<feature type="transmembrane region" description="Helical" evidence="7">
    <location>
        <begin position="379"/>
        <end position="396"/>
    </location>
</feature>
<dbReference type="OrthoDB" id="5597247at2"/>
<evidence type="ECO:0000256" key="7">
    <source>
        <dbReference type="SAM" id="Phobius"/>
    </source>
</evidence>
<evidence type="ECO:0000256" key="6">
    <source>
        <dbReference type="ARBA" id="ARBA00023136"/>
    </source>
</evidence>
<dbReference type="PANTHER" id="PTHR42810:SF6">
    <property type="entry name" value="PURINE PERMEASE YBBY-RELATED"/>
    <property type="match status" value="1"/>
</dbReference>
<dbReference type="GO" id="GO:0042907">
    <property type="term" value="F:xanthine transmembrane transporter activity"/>
    <property type="evidence" value="ECO:0007669"/>
    <property type="project" value="TreeGrafter"/>
</dbReference>
<comment type="caution">
    <text evidence="8">The sequence shown here is derived from an EMBL/GenBank/DDBJ whole genome shotgun (WGS) entry which is preliminary data.</text>
</comment>
<dbReference type="NCBIfam" id="NF037981">
    <property type="entry name" value="NCS2_1"/>
    <property type="match status" value="1"/>
</dbReference>
<protein>
    <submittedName>
        <fullName evidence="8">Xanthine/uracil permease</fullName>
    </submittedName>
</protein>
<evidence type="ECO:0000313" key="8">
    <source>
        <dbReference type="EMBL" id="PXW86380.1"/>
    </source>
</evidence>
<evidence type="ECO:0000313" key="9">
    <source>
        <dbReference type="Proteomes" id="UP000247978"/>
    </source>
</evidence>
<dbReference type="AlphaFoldDB" id="A0A2V3VXR6"/>
<evidence type="ECO:0000256" key="4">
    <source>
        <dbReference type="ARBA" id="ARBA00022692"/>
    </source>
</evidence>
<dbReference type="NCBIfam" id="NF008502">
    <property type="entry name" value="PRK11412.1"/>
    <property type="match status" value="1"/>
</dbReference>
<keyword evidence="9" id="KW-1185">Reference proteome</keyword>
<accession>A0A2V3VXR6</accession>
<comment type="subcellular location">
    <subcellularLocation>
        <location evidence="1">Membrane</location>
        <topology evidence="1">Multi-pass membrane protein</topology>
    </subcellularLocation>
</comment>
<feature type="transmembrane region" description="Helical" evidence="7">
    <location>
        <begin position="402"/>
        <end position="421"/>
    </location>
</feature>
<keyword evidence="4 7" id="KW-0812">Transmembrane</keyword>
<feature type="transmembrane region" description="Helical" evidence="7">
    <location>
        <begin position="12"/>
        <end position="30"/>
    </location>
</feature>
<name>A0A2V3VXR6_9BACI</name>
<reference evidence="8 9" key="1">
    <citation type="submission" date="2018-05" db="EMBL/GenBank/DDBJ databases">
        <title>Genomic Encyclopedia of Type Strains, Phase IV (KMG-IV): sequencing the most valuable type-strain genomes for metagenomic binning, comparative biology and taxonomic classification.</title>
        <authorList>
            <person name="Goeker M."/>
        </authorList>
    </citation>
    <scope>NUCLEOTIDE SEQUENCE [LARGE SCALE GENOMIC DNA]</scope>
    <source>
        <strain evidence="8 9">DSM 28556</strain>
    </source>
</reference>
<dbReference type="InterPro" id="IPR006043">
    <property type="entry name" value="NCS2"/>
</dbReference>
<dbReference type="RefSeq" id="WP_110395787.1">
    <property type="nucleotide sequence ID" value="NZ_JBHUHB010000001.1"/>
</dbReference>
<gene>
    <name evidence="8" type="ORF">DFR56_108199</name>
</gene>
<feature type="transmembrane region" description="Helical" evidence="7">
    <location>
        <begin position="196"/>
        <end position="215"/>
    </location>
</feature>
<evidence type="ECO:0000256" key="1">
    <source>
        <dbReference type="ARBA" id="ARBA00004141"/>
    </source>
</evidence>
<keyword evidence="3" id="KW-0813">Transport</keyword>
<dbReference type="Pfam" id="PF00860">
    <property type="entry name" value="Xan_ur_permease"/>
    <property type="match status" value="1"/>
</dbReference>
<feature type="transmembrane region" description="Helical" evidence="7">
    <location>
        <begin position="75"/>
        <end position="95"/>
    </location>
</feature>
<evidence type="ECO:0000256" key="5">
    <source>
        <dbReference type="ARBA" id="ARBA00022989"/>
    </source>
</evidence>
<feature type="transmembrane region" description="Helical" evidence="7">
    <location>
        <begin position="101"/>
        <end position="121"/>
    </location>
</feature>
<organism evidence="8 9">
    <name type="scientific">Pseudogracilibacillus auburnensis</name>
    <dbReference type="NCBI Taxonomy" id="1494959"/>
    <lineage>
        <taxon>Bacteria</taxon>
        <taxon>Bacillati</taxon>
        <taxon>Bacillota</taxon>
        <taxon>Bacilli</taxon>
        <taxon>Bacillales</taxon>
        <taxon>Bacillaceae</taxon>
        <taxon>Pseudogracilibacillus</taxon>
    </lineage>
</organism>
<comment type="similarity">
    <text evidence="2">Belongs to the nucleobase:cation symporter-2 (NCS2) (TC 2.A.40) family.</text>
</comment>
<keyword evidence="6 7" id="KW-0472">Membrane</keyword>
<dbReference type="GO" id="GO:0005886">
    <property type="term" value="C:plasma membrane"/>
    <property type="evidence" value="ECO:0007669"/>
    <property type="project" value="TreeGrafter"/>
</dbReference>
<proteinExistence type="inferred from homology"/>
<dbReference type="Proteomes" id="UP000247978">
    <property type="component" value="Unassembled WGS sequence"/>
</dbReference>
<feature type="transmembrane region" description="Helical" evidence="7">
    <location>
        <begin position="337"/>
        <end position="358"/>
    </location>
</feature>
<evidence type="ECO:0000256" key="2">
    <source>
        <dbReference type="ARBA" id="ARBA00008821"/>
    </source>
</evidence>
<dbReference type="EMBL" id="QJJQ01000008">
    <property type="protein sequence ID" value="PXW86380.1"/>
    <property type="molecule type" value="Genomic_DNA"/>
</dbReference>
<feature type="transmembrane region" description="Helical" evidence="7">
    <location>
        <begin position="165"/>
        <end position="184"/>
    </location>
</feature>
<feature type="transmembrane region" description="Helical" evidence="7">
    <location>
        <begin position="42"/>
        <end position="63"/>
    </location>
</feature>
<sequence>MKELQEAKNWIAGLQWFFFIFANIVIIPITVGEAFGLNQAEIVPLLQLSFIVTGLACLAQALVGHRRPILEGQSGLWWGIFLTLVATTSAQGMPIEVLGGSLALGVIISGIITILIGITGVGPTIAKLFTPAVMGVFMFLLGLTLIQIFLKGMLGIPFGSAAEQIAINLPVAGLAIVIALLVIVISIKSPASVRSYALLIGIIVGWIVYTVLFGVEGNSSGNLGSMKLFPFGYLTWDTGVVVTAVLAGLLNISNTFGSLKGTDEMLQVTTTNKDYVSSFSITGLATVGAGLFGLVPYAPFVSSIGFLKQTNIYDRIPFIIGSFMFLMMGVIQPIGTFFSSLPLSIGSAVLFVAYLQLFNSSMDFFKGISFNTLNVYRSAIPLFVGVIIMTLPASSFESIPAFIRPFMSNGLLVGIVLALFFENVMNWDRVGATLKDHKGS</sequence>
<evidence type="ECO:0000256" key="3">
    <source>
        <dbReference type="ARBA" id="ARBA00022448"/>
    </source>
</evidence>
<dbReference type="PANTHER" id="PTHR42810">
    <property type="entry name" value="PURINE PERMEASE C1399.01C-RELATED"/>
    <property type="match status" value="1"/>
</dbReference>
<keyword evidence="5 7" id="KW-1133">Transmembrane helix</keyword>
<feature type="transmembrane region" description="Helical" evidence="7">
    <location>
        <begin position="312"/>
        <end position="331"/>
    </location>
</feature>
<feature type="transmembrane region" description="Helical" evidence="7">
    <location>
        <begin position="275"/>
        <end position="300"/>
    </location>
</feature>
<feature type="transmembrane region" description="Helical" evidence="7">
    <location>
        <begin position="128"/>
        <end position="150"/>
    </location>
</feature>